<feature type="region of interest" description="Disordered" evidence="1">
    <location>
        <begin position="20"/>
        <end position="64"/>
    </location>
</feature>
<dbReference type="AlphaFoldDB" id="A0A4S8JVA5"/>
<reference evidence="2 3" key="1">
    <citation type="journal article" date="2019" name="Nat. Plants">
        <title>Genome sequencing of Musa balbisiana reveals subgenome evolution and function divergence in polyploid bananas.</title>
        <authorList>
            <person name="Yao X."/>
        </authorList>
    </citation>
    <scope>NUCLEOTIDE SEQUENCE [LARGE SCALE GENOMIC DNA]</scope>
    <source>
        <strain evidence="3">cv. DH-PKW</strain>
        <tissue evidence="2">Leaves</tissue>
    </source>
</reference>
<feature type="compositionally biased region" description="Low complexity" evidence="1">
    <location>
        <begin position="20"/>
        <end position="37"/>
    </location>
</feature>
<evidence type="ECO:0000256" key="1">
    <source>
        <dbReference type="SAM" id="MobiDB-lite"/>
    </source>
</evidence>
<sequence length="85" mass="8988">MGCSDVIFSIEAVRAVGSASSTGTSSAVVGSKSSGTSRKATAVSASGRRGTRVAWERRKRTEKTTERRTAILTEAMDSGYTWKVV</sequence>
<dbReference type="EMBL" id="PYDT01000003">
    <property type="protein sequence ID" value="THU66140.1"/>
    <property type="molecule type" value="Genomic_DNA"/>
</dbReference>
<proteinExistence type="predicted"/>
<name>A0A4S8JVA5_MUSBA</name>
<evidence type="ECO:0000313" key="2">
    <source>
        <dbReference type="EMBL" id="THU66140.1"/>
    </source>
</evidence>
<protein>
    <submittedName>
        <fullName evidence="2">Uncharacterized protein</fullName>
    </submittedName>
</protein>
<dbReference type="Proteomes" id="UP000317650">
    <property type="component" value="Chromosome 5"/>
</dbReference>
<comment type="caution">
    <text evidence="2">The sequence shown here is derived from an EMBL/GenBank/DDBJ whole genome shotgun (WGS) entry which is preliminary data.</text>
</comment>
<keyword evidence="3" id="KW-1185">Reference proteome</keyword>
<accession>A0A4S8JVA5</accession>
<evidence type="ECO:0000313" key="3">
    <source>
        <dbReference type="Proteomes" id="UP000317650"/>
    </source>
</evidence>
<gene>
    <name evidence="2" type="ORF">C4D60_Mb05t11020</name>
</gene>
<organism evidence="2 3">
    <name type="scientific">Musa balbisiana</name>
    <name type="common">Banana</name>
    <dbReference type="NCBI Taxonomy" id="52838"/>
    <lineage>
        <taxon>Eukaryota</taxon>
        <taxon>Viridiplantae</taxon>
        <taxon>Streptophyta</taxon>
        <taxon>Embryophyta</taxon>
        <taxon>Tracheophyta</taxon>
        <taxon>Spermatophyta</taxon>
        <taxon>Magnoliopsida</taxon>
        <taxon>Liliopsida</taxon>
        <taxon>Zingiberales</taxon>
        <taxon>Musaceae</taxon>
        <taxon>Musa</taxon>
    </lineage>
</organism>